<dbReference type="InterPro" id="IPR011989">
    <property type="entry name" value="ARM-like"/>
</dbReference>
<dbReference type="Pfam" id="PF20155">
    <property type="entry name" value="TMP_3"/>
    <property type="match status" value="1"/>
</dbReference>
<evidence type="ECO:0000259" key="1">
    <source>
        <dbReference type="Pfam" id="PF20155"/>
    </source>
</evidence>
<sequence>MADIGEAYLTIFPSMDGFEGKLQSALSGVNVSGIGKKLGDELGDGISNGAKSTGKLTSGMAALSGAVGGVAAELGGRIFDAIGNLTGEMVAASDGAQKFASTLEFAGIDTSTIDALTASTQAYADKTVYDLNDIRSVTAQLAANGVDNYAQLAEAAGNLNAVAGGNADTFQSVGQVMTQTAGQGKLVTENWNQLTDAIPGASGALQDAMREAGAFEGNFREAMENGEISADEFFAAVQKLGMQDVAIEAATSTSTIEGALGNLQASVVGVGSQVVSALTPAITGGMTMLSGFISGIPSLVQGVMPAIQQALGGDSTALVAVISGLVTNMGTAIQTGITTLTTQLPMLIQQVLPVLLTAITTLLQSLFAQLPTILTGLLGLAITAITTYVSTLGAQLPTVISQLLPAIVSAVGQLITNIITNIPTWLPMIVQAAVSLFQGFVTGIVDSIPSIIDTVGQLIQSIITNIPTFLGALMDAAVQLFKGIVEAIPQVVPAVLDGIASLLQDVWDAITSFDLLGAGVDLVQGLIDGILSMGGAIIDAIGGVVGGAIDWAKGLLGIGSPSKLFRQFGDWTMQGLALGIEDGAGDALGAMRGVMTDLSDMSPKLTLDYATTGYAGAAYAVSAAPEQYDGPRKDTNIYIDGVGTSARVQSIVLELLDALEMEARI</sequence>
<evidence type="ECO:0000313" key="2">
    <source>
        <dbReference type="EMBL" id="HIZ17692.1"/>
    </source>
</evidence>
<dbReference type="InterPro" id="IPR016024">
    <property type="entry name" value="ARM-type_fold"/>
</dbReference>
<dbReference type="PANTHER" id="PTHR37813">
    <property type="entry name" value="FELS-2 PROPHAGE PROTEIN"/>
    <property type="match status" value="1"/>
</dbReference>
<dbReference type="Proteomes" id="UP000824029">
    <property type="component" value="Unassembled WGS sequence"/>
</dbReference>
<accession>A0A9D2DII2</accession>
<reference evidence="2" key="2">
    <citation type="submission" date="2021-04" db="EMBL/GenBank/DDBJ databases">
        <authorList>
            <person name="Gilroy R."/>
        </authorList>
    </citation>
    <scope>NUCLEOTIDE SEQUENCE</scope>
    <source>
        <strain evidence="2">ChiHecolR3B27-1887</strain>
    </source>
</reference>
<proteinExistence type="predicted"/>
<evidence type="ECO:0000313" key="3">
    <source>
        <dbReference type="Proteomes" id="UP000824029"/>
    </source>
</evidence>
<dbReference type="InterPro" id="IPR013491">
    <property type="entry name" value="Tape_meas_N"/>
</dbReference>
<feature type="domain" description="Tape measure protein N-terminal" evidence="1">
    <location>
        <begin position="88"/>
        <end position="268"/>
    </location>
</feature>
<dbReference type="PANTHER" id="PTHR37813:SF1">
    <property type="entry name" value="FELS-2 PROPHAGE PROTEIN"/>
    <property type="match status" value="1"/>
</dbReference>
<name>A0A9D2DII2_9ACTN</name>
<organism evidence="2 3">
    <name type="scientific">Candidatus Olsenella stercoravium</name>
    <dbReference type="NCBI Taxonomy" id="2838713"/>
    <lineage>
        <taxon>Bacteria</taxon>
        <taxon>Bacillati</taxon>
        <taxon>Actinomycetota</taxon>
        <taxon>Coriobacteriia</taxon>
        <taxon>Coriobacteriales</taxon>
        <taxon>Atopobiaceae</taxon>
        <taxon>Olsenella</taxon>
    </lineage>
</organism>
<gene>
    <name evidence="2" type="ORF">IAA22_01045</name>
</gene>
<dbReference type="SUPFAM" id="SSF48371">
    <property type="entry name" value="ARM repeat"/>
    <property type="match status" value="1"/>
</dbReference>
<dbReference type="Gene3D" id="1.25.10.10">
    <property type="entry name" value="Leucine-rich Repeat Variant"/>
    <property type="match status" value="1"/>
</dbReference>
<reference evidence="2" key="1">
    <citation type="journal article" date="2021" name="PeerJ">
        <title>Extensive microbial diversity within the chicken gut microbiome revealed by metagenomics and culture.</title>
        <authorList>
            <person name="Gilroy R."/>
            <person name="Ravi A."/>
            <person name="Getino M."/>
            <person name="Pursley I."/>
            <person name="Horton D.L."/>
            <person name="Alikhan N.F."/>
            <person name="Baker D."/>
            <person name="Gharbi K."/>
            <person name="Hall N."/>
            <person name="Watson M."/>
            <person name="Adriaenssens E.M."/>
            <person name="Foster-Nyarko E."/>
            <person name="Jarju S."/>
            <person name="Secka A."/>
            <person name="Antonio M."/>
            <person name="Oren A."/>
            <person name="Chaudhuri R.R."/>
            <person name="La Ragione R."/>
            <person name="Hildebrand F."/>
            <person name="Pallen M.J."/>
        </authorList>
    </citation>
    <scope>NUCLEOTIDE SEQUENCE</scope>
    <source>
        <strain evidence="2">ChiHecolR3B27-1887</strain>
    </source>
</reference>
<dbReference type="NCBIfam" id="TIGR02675">
    <property type="entry name" value="tape_meas_nterm"/>
    <property type="match status" value="1"/>
</dbReference>
<comment type="caution">
    <text evidence="2">The sequence shown here is derived from an EMBL/GenBank/DDBJ whole genome shotgun (WGS) entry which is preliminary data.</text>
</comment>
<protein>
    <submittedName>
        <fullName evidence="2">Tape measure protein</fullName>
    </submittedName>
</protein>
<dbReference type="EMBL" id="DXBZ01000028">
    <property type="protein sequence ID" value="HIZ17692.1"/>
    <property type="molecule type" value="Genomic_DNA"/>
</dbReference>
<dbReference type="AlphaFoldDB" id="A0A9D2DII2"/>